<feature type="region of interest" description="Disordered" evidence="1">
    <location>
        <begin position="1"/>
        <end position="31"/>
    </location>
</feature>
<evidence type="ECO:0000313" key="4">
    <source>
        <dbReference type="Proteomes" id="UP000315628"/>
    </source>
</evidence>
<protein>
    <recommendedName>
        <fullName evidence="5">DUF3040 family protein</fullName>
    </recommendedName>
</protein>
<keyword evidence="2" id="KW-0812">Transmembrane</keyword>
<sequence>MMARMAQRTRVGQQTAPREQAPKSWSDSQVDRAVDQVEVEMLDEWFAGDEDDVDTAIIPRLATGGAVLVPVTLDHLQARPMPEPAAAAPVPTAAPAPTAAPEPTAAPAASTPAGRARGRSRHASAASADAVRRNLIALAVMISAIVLLGAVIGLIGGWAWLGGYALIVCSLMTARSIANRQHAPRHSRYTPRHA</sequence>
<reference evidence="3 4" key="1">
    <citation type="submission" date="2019-06" db="EMBL/GenBank/DDBJ databases">
        <title>Sequencing the genomes of 1000 actinobacteria strains.</title>
        <authorList>
            <person name="Klenk H.-P."/>
        </authorList>
    </citation>
    <scope>NUCLEOTIDE SEQUENCE [LARGE SCALE GENOMIC DNA]</scope>
    <source>
        <strain evidence="3 4">DSM 18935</strain>
    </source>
</reference>
<feature type="compositionally biased region" description="Low complexity" evidence="1">
    <location>
        <begin position="101"/>
        <end position="115"/>
    </location>
</feature>
<feature type="compositionally biased region" description="Polar residues" evidence="1">
    <location>
        <begin position="10"/>
        <end position="28"/>
    </location>
</feature>
<name>A0A560WEM8_9MICO</name>
<evidence type="ECO:0008006" key="5">
    <source>
        <dbReference type="Google" id="ProtNLM"/>
    </source>
</evidence>
<evidence type="ECO:0000313" key="3">
    <source>
        <dbReference type="EMBL" id="TWD15980.1"/>
    </source>
</evidence>
<feature type="region of interest" description="Disordered" evidence="1">
    <location>
        <begin position="83"/>
        <end position="124"/>
    </location>
</feature>
<proteinExistence type="predicted"/>
<dbReference type="AlphaFoldDB" id="A0A560WEM8"/>
<keyword evidence="2" id="KW-1133">Transmembrane helix</keyword>
<keyword evidence="2" id="KW-0472">Membrane</keyword>
<gene>
    <name evidence="3" type="ORF">FB557_1521</name>
</gene>
<dbReference type="EMBL" id="VIUW01000002">
    <property type="protein sequence ID" value="TWD15980.1"/>
    <property type="molecule type" value="Genomic_DNA"/>
</dbReference>
<dbReference type="Proteomes" id="UP000315628">
    <property type="component" value="Unassembled WGS sequence"/>
</dbReference>
<feature type="transmembrane region" description="Helical" evidence="2">
    <location>
        <begin position="135"/>
        <end position="155"/>
    </location>
</feature>
<evidence type="ECO:0000256" key="1">
    <source>
        <dbReference type="SAM" id="MobiDB-lite"/>
    </source>
</evidence>
<feature type="transmembrane region" description="Helical" evidence="2">
    <location>
        <begin position="161"/>
        <end position="178"/>
    </location>
</feature>
<comment type="caution">
    <text evidence="3">The sequence shown here is derived from an EMBL/GenBank/DDBJ whole genome shotgun (WGS) entry which is preliminary data.</text>
</comment>
<accession>A0A560WEM8</accession>
<keyword evidence="4" id="KW-1185">Reference proteome</keyword>
<evidence type="ECO:0000256" key="2">
    <source>
        <dbReference type="SAM" id="Phobius"/>
    </source>
</evidence>
<organism evidence="3 4">
    <name type="scientific">Marihabitans asiaticum</name>
    <dbReference type="NCBI Taxonomy" id="415218"/>
    <lineage>
        <taxon>Bacteria</taxon>
        <taxon>Bacillati</taxon>
        <taxon>Actinomycetota</taxon>
        <taxon>Actinomycetes</taxon>
        <taxon>Micrococcales</taxon>
        <taxon>Intrasporangiaceae</taxon>
        <taxon>Marihabitans</taxon>
    </lineage>
</organism>